<feature type="region of interest" description="Disordered" evidence="2">
    <location>
        <begin position="53"/>
        <end position="74"/>
    </location>
</feature>
<dbReference type="Proteomes" id="UP000594261">
    <property type="component" value="Chromosome 3"/>
</dbReference>
<feature type="region of interest" description="Disordered" evidence="2">
    <location>
        <begin position="137"/>
        <end position="158"/>
    </location>
</feature>
<dbReference type="InterPro" id="IPR018034">
    <property type="entry name" value="Kri1"/>
</dbReference>
<dbReference type="OMA" id="HCEDDNF"/>
<feature type="domain" description="Kri1-like C-terminal" evidence="3">
    <location>
        <begin position="479"/>
        <end position="563"/>
    </location>
</feature>
<feature type="region of interest" description="Disordered" evidence="2">
    <location>
        <begin position="276"/>
        <end position="311"/>
    </location>
</feature>
<dbReference type="InterPro" id="IPR024626">
    <property type="entry name" value="Kri1-like_C"/>
</dbReference>
<evidence type="ECO:0000313" key="5">
    <source>
        <dbReference type="Proteomes" id="UP000594261"/>
    </source>
</evidence>
<dbReference type="GO" id="GO:0030686">
    <property type="term" value="C:90S preribosome"/>
    <property type="evidence" value="ECO:0007669"/>
    <property type="project" value="TreeGrafter"/>
</dbReference>
<keyword evidence="5" id="KW-1185">Reference proteome</keyword>
<sequence>MGLKKLFEGSDSENDDVSKISNIEVDEQYAKRYEHNKKRVALERLHELEKKGLIQSSDSSVSESDDDDDDFINSSKRDREFFDMLIKVKKQDPMIINEDVKFFESEESECDDDKNNNYKKKKAMYLKDVVAKQLIEEGPEFEEEDGEMEKKKSYEEEQEEIRRDFLKAAEAAEREEVGEEQLLRMKENGDQDKEEEESGEFVRKLDEYFGGDEEVEDEGNKFLKEFFRSRMWMGKEGKSREVREEELEHISEDEREIERQEEYEFRFQENVGDRVMGHSRKVEGSVRKKANARKDQRMSKKERMETARVEREEELKHLKNLKKEEMDEKVRMIMRTAGIREDEVMALSRKELEEEFDPEEYDRIMEKAFGEEYYANDDMDPKFGSGGDDDEDGGEIEKPNFEEDDFLGLPKGLDECGSGDGFWSMRERVLKSKAENANENVQEEEEEEEEEEEAKKEKVEEGKRKRKRMRKSIALLEKAKEAMMEEYYKLDYEDTIGDLKTRFKYAKIKPNRFGLSPAELLLMNEKELNQYVSLKKIVPYREEWKLNEQKRYQLKMRTKELLRRGQVYDQKVGEKKRTKDKAEKSTSSMGTMETGKVKSVRSNGDMSNSSRKAKRKRHQAEVKLSLSRLLAYGKIPSKSKSKVKH</sequence>
<accession>A0A7N2L8S3</accession>
<feature type="compositionally biased region" description="Basic and acidic residues" evidence="2">
    <location>
        <begin position="148"/>
        <end position="158"/>
    </location>
</feature>
<feature type="compositionally biased region" description="Polar residues" evidence="2">
    <location>
        <begin position="600"/>
        <end position="610"/>
    </location>
</feature>
<reference evidence="4 5" key="1">
    <citation type="journal article" date="2016" name="G3 (Bethesda)">
        <title>First Draft Assembly and Annotation of the Genome of a California Endemic Oak Quercus lobata Nee (Fagaceae).</title>
        <authorList>
            <person name="Sork V.L."/>
            <person name="Fitz-Gibbon S.T."/>
            <person name="Puiu D."/>
            <person name="Crepeau M."/>
            <person name="Gugger P.F."/>
            <person name="Sherman R."/>
            <person name="Stevens K."/>
            <person name="Langley C.H."/>
            <person name="Pellegrini M."/>
            <person name="Salzberg S.L."/>
        </authorList>
    </citation>
    <scope>NUCLEOTIDE SEQUENCE [LARGE SCALE GENOMIC DNA]</scope>
    <source>
        <strain evidence="4 5">cv. SW786</strain>
    </source>
</reference>
<dbReference type="Pfam" id="PF12936">
    <property type="entry name" value="Kri1_C"/>
    <property type="match status" value="1"/>
</dbReference>
<dbReference type="KEGG" id="qlo:115982011"/>
<feature type="region of interest" description="Disordered" evidence="2">
    <location>
        <begin position="174"/>
        <end position="202"/>
    </location>
</feature>
<feature type="compositionally biased region" description="Basic and acidic residues" evidence="2">
    <location>
        <begin position="453"/>
        <end position="463"/>
    </location>
</feature>
<dbReference type="InParanoid" id="A0A7N2L8S3"/>
<evidence type="ECO:0000313" key="4">
    <source>
        <dbReference type="EnsemblPlants" id="QL03p046485:mrna:CDS:3"/>
    </source>
</evidence>
<feature type="region of interest" description="Disordered" evidence="2">
    <location>
        <begin position="371"/>
        <end position="410"/>
    </location>
</feature>
<dbReference type="OrthoDB" id="10252032at2759"/>
<dbReference type="GO" id="GO:0005730">
    <property type="term" value="C:nucleolus"/>
    <property type="evidence" value="ECO:0007669"/>
    <property type="project" value="TreeGrafter"/>
</dbReference>
<dbReference type="AlphaFoldDB" id="A0A7N2L8S3"/>
<protein>
    <recommendedName>
        <fullName evidence="3">Kri1-like C-terminal domain-containing protein</fullName>
    </recommendedName>
</protein>
<dbReference type="GO" id="GO:0000447">
    <property type="term" value="P:endonucleolytic cleavage in ITS1 to separate SSU-rRNA from 5.8S rRNA and LSU-rRNA from tricistronic rRNA transcript (SSU-rRNA, 5.8S rRNA, LSU-rRNA)"/>
    <property type="evidence" value="ECO:0007669"/>
    <property type="project" value="TreeGrafter"/>
</dbReference>
<feature type="compositionally biased region" description="Acidic residues" evidence="2">
    <location>
        <begin position="441"/>
        <end position="452"/>
    </location>
</feature>
<proteinExistence type="inferred from homology"/>
<feature type="compositionally biased region" description="Basic and acidic residues" evidence="2">
    <location>
        <begin position="174"/>
        <end position="191"/>
    </location>
</feature>
<organism evidence="4 5">
    <name type="scientific">Quercus lobata</name>
    <name type="common">Valley oak</name>
    <dbReference type="NCBI Taxonomy" id="97700"/>
    <lineage>
        <taxon>Eukaryota</taxon>
        <taxon>Viridiplantae</taxon>
        <taxon>Streptophyta</taxon>
        <taxon>Embryophyta</taxon>
        <taxon>Tracheophyta</taxon>
        <taxon>Spermatophyta</taxon>
        <taxon>Magnoliopsida</taxon>
        <taxon>eudicotyledons</taxon>
        <taxon>Gunneridae</taxon>
        <taxon>Pentapetalae</taxon>
        <taxon>rosids</taxon>
        <taxon>fabids</taxon>
        <taxon>Fagales</taxon>
        <taxon>Fagaceae</taxon>
        <taxon>Quercus</taxon>
    </lineage>
</organism>
<dbReference type="GeneID" id="115982011"/>
<name>A0A7N2L8S3_QUELO</name>
<dbReference type="Pfam" id="PF05178">
    <property type="entry name" value="Kri1"/>
    <property type="match status" value="1"/>
</dbReference>
<dbReference type="EnsemblPlants" id="QL03p046485:mrna">
    <property type="protein sequence ID" value="QL03p046485:mrna:CDS:3"/>
    <property type="gene ID" value="QL03p046485"/>
</dbReference>
<feature type="compositionally biased region" description="Basic and acidic residues" evidence="2">
    <location>
        <begin position="571"/>
        <end position="584"/>
    </location>
</feature>
<evidence type="ECO:0000256" key="2">
    <source>
        <dbReference type="SAM" id="MobiDB-lite"/>
    </source>
</evidence>
<gene>
    <name evidence="4" type="primary">LOC115982011</name>
</gene>
<evidence type="ECO:0000256" key="1">
    <source>
        <dbReference type="ARBA" id="ARBA00007473"/>
    </source>
</evidence>
<dbReference type="EMBL" id="LRBV02000003">
    <property type="status" value="NOT_ANNOTATED_CDS"/>
    <property type="molecule type" value="Genomic_DNA"/>
</dbReference>
<dbReference type="PANTHER" id="PTHR14490">
    <property type="entry name" value="ZINC FINGER, ZZ TYPE"/>
    <property type="match status" value="1"/>
</dbReference>
<feature type="compositionally biased region" description="Acidic residues" evidence="2">
    <location>
        <begin position="137"/>
        <end position="147"/>
    </location>
</feature>
<feature type="region of interest" description="Disordered" evidence="2">
    <location>
        <begin position="433"/>
        <end position="468"/>
    </location>
</feature>
<comment type="similarity">
    <text evidence="1">Belongs to the KRI1 family.</text>
</comment>
<evidence type="ECO:0000259" key="3">
    <source>
        <dbReference type="Pfam" id="PF12936"/>
    </source>
</evidence>
<dbReference type="PANTHER" id="PTHR14490:SF5">
    <property type="entry name" value="PROTEIN KRI1 HOMOLOG"/>
    <property type="match status" value="1"/>
</dbReference>
<dbReference type="FunCoup" id="A0A7N2L8S3">
    <property type="interactions" value="2114"/>
</dbReference>
<feature type="region of interest" description="Disordered" evidence="2">
    <location>
        <begin position="570"/>
        <end position="622"/>
    </location>
</feature>
<dbReference type="Gramene" id="QL03p046485:mrna">
    <property type="protein sequence ID" value="QL03p046485:mrna:CDS:3"/>
    <property type="gene ID" value="QL03p046485"/>
</dbReference>
<dbReference type="RefSeq" id="XP_030960341.1">
    <property type="nucleotide sequence ID" value="XM_031104481.1"/>
</dbReference>
<reference evidence="4" key="2">
    <citation type="submission" date="2021-01" db="UniProtKB">
        <authorList>
            <consortium name="EnsemblPlants"/>
        </authorList>
    </citation>
    <scope>IDENTIFICATION</scope>
</reference>